<dbReference type="EMBL" id="CP032097">
    <property type="protein sequence ID" value="AXX96226.1"/>
    <property type="molecule type" value="Genomic_DNA"/>
</dbReference>
<protein>
    <recommendedName>
        <fullName evidence="4">Lipoprotein</fullName>
    </recommendedName>
</protein>
<evidence type="ECO:0000313" key="2">
    <source>
        <dbReference type="EMBL" id="AXX96226.1"/>
    </source>
</evidence>
<dbReference type="RefSeq" id="WP_192941200.1">
    <property type="nucleotide sequence ID" value="NZ_CP032097.1"/>
</dbReference>
<name>A0ABM6YQU4_9BACT</name>
<evidence type="ECO:0000256" key="1">
    <source>
        <dbReference type="SAM" id="MobiDB-lite"/>
    </source>
</evidence>
<dbReference type="Proteomes" id="UP000262582">
    <property type="component" value="Chromosome"/>
</dbReference>
<evidence type="ECO:0008006" key="4">
    <source>
        <dbReference type="Google" id="ProtNLM"/>
    </source>
</evidence>
<reference evidence="2 3" key="1">
    <citation type="submission" date="2018-08" db="EMBL/GenBank/DDBJ databases">
        <title>Complete genome of the Arcobacter ellisii type strain LMG 26155.</title>
        <authorList>
            <person name="Miller W.G."/>
            <person name="Yee E."/>
            <person name="Bono J.L."/>
        </authorList>
    </citation>
    <scope>NUCLEOTIDE SEQUENCE [LARGE SCALE GENOMIC DNA]</scope>
    <source>
        <strain evidence="2 3">LMG 26155</strain>
    </source>
</reference>
<evidence type="ECO:0000313" key="3">
    <source>
        <dbReference type="Proteomes" id="UP000262582"/>
    </source>
</evidence>
<feature type="compositionally biased region" description="Low complexity" evidence="1">
    <location>
        <begin position="30"/>
        <end position="46"/>
    </location>
</feature>
<feature type="region of interest" description="Disordered" evidence="1">
    <location>
        <begin position="18"/>
        <end position="61"/>
    </location>
</feature>
<accession>A0ABM6YQU4</accession>
<feature type="compositionally biased region" description="Basic and acidic residues" evidence="1">
    <location>
        <begin position="19"/>
        <end position="29"/>
    </location>
</feature>
<dbReference type="PROSITE" id="PS51257">
    <property type="entry name" value="PROKAR_LIPOPROTEIN"/>
    <property type="match status" value="1"/>
</dbReference>
<keyword evidence="3" id="KW-1185">Reference proteome</keyword>
<gene>
    <name evidence="2" type="ORF">AELL_2619</name>
</gene>
<sequence>MKKILLGTVVAVALLTGCTEEKKAPETKTEVTTTETKTEATTPAQETQKEETAPAAQTENK</sequence>
<proteinExistence type="predicted"/>
<organism evidence="2 3">
    <name type="scientific">Arcobacter ellisii</name>
    <dbReference type="NCBI Taxonomy" id="913109"/>
    <lineage>
        <taxon>Bacteria</taxon>
        <taxon>Pseudomonadati</taxon>
        <taxon>Campylobacterota</taxon>
        <taxon>Epsilonproteobacteria</taxon>
        <taxon>Campylobacterales</taxon>
        <taxon>Arcobacteraceae</taxon>
        <taxon>Arcobacter</taxon>
    </lineage>
</organism>